<comment type="caution">
    <text evidence="3">The sequence shown here is derived from an EMBL/GenBank/DDBJ whole genome shotgun (WGS) entry which is preliminary data.</text>
</comment>
<protein>
    <submittedName>
        <fullName evidence="3">Uncharacterized protein</fullName>
    </submittedName>
</protein>
<name>A0ABR5NML9_9GAMM</name>
<reference evidence="3 4" key="1">
    <citation type="submission" date="2015-05" db="EMBL/GenBank/DDBJ databases">
        <title>Genome sequencing and analysis of members of genus Stenotrophomonas.</title>
        <authorList>
            <person name="Patil P.P."/>
            <person name="Midha S."/>
            <person name="Patil P.B."/>
        </authorList>
    </citation>
    <scope>NUCLEOTIDE SEQUENCE [LARGE SCALE GENOMIC DNA]</scope>
    <source>
        <strain evidence="3 4">DSM 12575</strain>
    </source>
</reference>
<sequence length="120" mass="13384">MIRRATALLLLLGLAARLWQPSRAMPVIVQVQAGRREPARHRDLHGRQRRHRLPGAGAMPPLRRRPGGRVPRRRWFRAGRPGQALRRREYGRPRERGGPAAHSAGTGSTSAGDQPCAPCR</sequence>
<evidence type="ECO:0000313" key="3">
    <source>
        <dbReference type="EMBL" id="KRG59385.1"/>
    </source>
</evidence>
<proteinExistence type="predicted"/>
<feature type="compositionally biased region" description="Low complexity" evidence="1">
    <location>
        <begin position="98"/>
        <end position="112"/>
    </location>
</feature>
<gene>
    <name evidence="3" type="ORF">ABB22_04620</name>
</gene>
<dbReference type="EMBL" id="LDJG01000005">
    <property type="protein sequence ID" value="KRG59385.1"/>
    <property type="molecule type" value="Genomic_DNA"/>
</dbReference>
<keyword evidence="2" id="KW-0732">Signal</keyword>
<feature type="chain" id="PRO_5045320518" evidence="2">
    <location>
        <begin position="25"/>
        <end position="120"/>
    </location>
</feature>
<dbReference type="Proteomes" id="UP000050902">
    <property type="component" value="Unassembled WGS sequence"/>
</dbReference>
<feature type="compositionally biased region" description="Basic and acidic residues" evidence="1">
    <location>
        <begin position="86"/>
        <end position="97"/>
    </location>
</feature>
<accession>A0ABR5NML9</accession>
<feature type="compositionally biased region" description="Basic residues" evidence="1">
    <location>
        <begin position="62"/>
        <end position="77"/>
    </location>
</feature>
<evidence type="ECO:0000256" key="1">
    <source>
        <dbReference type="SAM" id="MobiDB-lite"/>
    </source>
</evidence>
<evidence type="ECO:0000256" key="2">
    <source>
        <dbReference type="SAM" id="SignalP"/>
    </source>
</evidence>
<organism evidence="3 4">
    <name type="scientific">Stenotrophomonas nitritireducens</name>
    <dbReference type="NCBI Taxonomy" id="83617"/>
    <lineage>
        <taxon>Bacteria</taxon>
        <taxon>Pseudomonadati</taxon>
        <taxon>Pseudomonadota</taxon>
        <taxon>Gammaproteobacteria</taxon>
        <taxon>Lysobacterales</taxon>
        <taxon>Lysobacteraceae</taxon>
        <taxon>Stenotrophomonas</taxon>
    </lineage>
</organism>
<keyword evidence="4" id="KW-1185">Reference proteome</keyword>
<feature type="signal peptide" evidence="2">
    <location>
        <begin position="1"/>
        <end position="24"/>
    </location>
</feature>
<feature type="region of interest" description="Disordered" evidence="1">
    <location>
        <begin position="35"/>
        <end position="120"/>
    </location>
</feature>
<feature type="compositionally biased region" description="Basic residues" evidence="1">
    <location>
        <begin position="42"/>
        <end position="53"/>
    </location>
</feature>
<evidence type="ECO:0000313" key="4">
    <source>
        <dbReference type="Proteomes" id="UP000050902"/>
    </source>
</evidence>